<protein>
    <recommendedName>
        <fullName evidence="5">Protein LOW PSII ACCUMULATION 2, chloroplastic</fullName>
    </recommendedName>
</protein>
<dbReference type="InterPro" id="IPR038789">
    <property type="entry name" value="LPA2-like"/>
</dbReference>
<feature type="region of interest" description="Disordered" evidence="1">
    <location>
        <begin position="46"/>
        <end position="115"/>
    </location>
</feature>
<feature type="transmembrane region" description="Helical" evidence="2">
    <location>
        <begin position="157"/>
        <end position="179"/>
    </location>
</feature>
<evidence type="ECO:0000256" key="1">
    <source>
        <dbReference type="SAM" id="MobiDB-lite"/>
    </source>
</evidence>
<evidence type="ECO:0000256" key="2">
    <source>
        <dbReference type="SAM" id="Phobius"/>
    </source>
</evidence>
<evidence type="ECO:0008006" key="5">
    <source>
        <dbReference type="Google" id="ProtNLM"/>
    </source>
</evidence>
<dbReference type="PANTHER" id="PTHR37385">
    <property type="entry name" value="PROTEIN LOW PSII ACCUMULATION 2, CHLOROPLASTIC"/>
    <property type="match status" value="1"/>
</dbReference>
<name>A0A9P1EDS0_CUSEU</name>
<accession>A0A9P1EDS0</accession>
<keyword evidence="4" id="KW-1185">Reference proteome</keyword>
<sequence length="191" mass="21036">MLMIKIDELAKLKMDLILQLSSSSFLTRTRNHRAKCLNLFAKSQDPSSAQSTEDAASSTEVSPLKKLGGAGLGFGPSTSKRKQKGKRETTPVIRRNPIEKPKFDSQPAKAQPQEPKGNESAFILAWLGLGAIIIVEGIVLSASGFLPEQWDNFFVKYLYPSFTPTVVLFVAGTVTYGVLKYLENEKLKSEK</sequence>
<keyword evidence="2" id="KW-0812">Transmembrane</keyword>
<organism evidence="3 4">
    <name type="scientific">Cuscuta europaea</name>
    <name type="common">European dodder</name>
    <dbReference type="NCBI Taxonomy" id="41803"/>
    <lineage>
        <taxon>Eukaryota</taxon>
        <taxon>Viridiplantae</taxon>
        <taxon>Streptophyta</taxon>
        <taxon>Embryophyta</taxon>
        <taxon>Tracheophyta</taxon>
        <taxon>Spermatophyta</taxon>
        <taxon>Magnoliopsida</taxon>
        <taxon>eudicotyledons</taxon>
        <taxon>Gunneridae</taxon>
        <taxon>Pentapetalae</taxon>
        <taxon>asterids</taxon>
        <taxon>lamiids</taxon>
        <taxon>Solanales</taxon>
        <taxon>Convolvulaceae</taxon>
        <taxon>Cuscuteae</taxon>
        <taxon>Cuscuta</taxon>
        <taxon>Cuscuta subgen. Cuscuta</taxon>
    </lineage>
</organism>
<reference evidence="3" key="1">
    <citation type="submission" date="2022-07" db="EMBL/GenBank/DDBJ databases">
        <authorList>
            <person name="Macas J."/>
            <person name="Novak P."/>
            <person name="Neumann P."/>
        </authorList>
    </citation>
    <scope>NUCLEOTIDE SEQUENCE</scope>
</reference>
<dbReference type="Proteomes" id="UP001152484">
    <property type="component" value="Unassembled WGS sequence"/>
</dbReference>
<proteinExistence type="predicted"/>
<evidence type="ECO:0000313" key="3">
    <source>
        <dbReference type="EMBL" id="CAH9097974.1"/>
    </source>
</evidence>
<dbReference type="OrthoDB" id="568307at2759"/>
<dbReference type="PANTHER" id="PTHR37385:SF2">
    <property type="entry name" value="PROTEIN LPA2"/>
    <property type="match status" value="1"/>
</dbReference>
<feature type="transmembrane region" description="Helical" evidence="2">
    <location>
        <begin position="121"/>
        <end position="145"/>
    </location>
</feature>
<dbReference type="AlphaFoldDB" id="A0A9P1EDS0"/>
<keyword evidence="2" id="KW-0472">Membrane</keyword>
<dbReference type="GO" id="GO:0009507">
    <property type="term" value="C:chloroplast"/>
    <property type="evidence" value="ECO:0007669"/>
    <property type="project" value="TreeGrafter"/>
</dbReference>
<keyword evidence="2" id="KW-1133">Transmembrane helix</keyword>
<feature type="compositionally biased region" description="Polar residues" evidence="1">
    <location>
        <begin position="46"/>
        <end position="61"/>
    </location>
</feature>
<gene>
    <name evidence="3" type="ORF">CEURO_LOCUS14100</name>
</gene>
<dbReference type="EMBL" id="CAMAPE010000035">
    <property type="protein sequence ID" value="CAH9097974.1"/>
    <property type="molecule type" value="Genomic_DNA"/>
</dbReference>
<evidence type="ECO:0000313" key="4">
    <source>
        <dbReference type="Proteomes" id="UP001152484"/>
    </source>
</evidence>
<comment type="caution">
    <text evidence="3">The sequence shown here is derived from an EMBL/GenBank/DDBJ whole genome shotgun (WGS) entry which is preliminary data.</text>
</comment>